<evidence type="ECO:0000313" key="3">
    <source>
        <dbReference type="EMBL" id="ALV05141.1"/>
    </source>
</evidence>
<dbReference type="RefSeq" id="WP_116001672.1">
    <property type="nucleotide sequence ID" value="NZ_CP013729.1"/>
</dbReference>
<organism evidence="3 4">
    <name type="scientific">Roseateles depolymerans</name>
    <dbReference type="NCBI Taxonomy" id="76731"/>
    <lineage>
        <taxon>Bacteria</taxon>
        <taxon>Pseudomonadati</taxon>
        <taxon>Pseudomonadota</taxon>
        <taxon>Betaproteobacteria</taxon>
        <taxon>Burkholderiales</taxon>
        <taxon>Sphaerotilaceae</taxon>
        <taxon>Roseateles</taxon>
    </lineage>
</organism>
<feature type="chain" id="PRO_5043466987" evidence="2">
    <location>
        <begin position="19"/>
        <end position="102"/>
    </location>
</feature>
<feature type="signal peptide" evidence="2">
    <location>
        <begin position="1"/>
        <end position="18"/>
    </location>
</feature>
<evidence type="ECO:0000256" key="1">
    <source>
        <dbReference type="SAM" id="MobiDB-lite"/>
    </source>
</evidence>
<keyword evidence="4" id="KW-1185">Reference proteome</keyword>
<keyword evidence="2" id="KW-0732">Signal</keyword>
<gene>
    <name evidence="3" type="ORF">RD2015_644</name>
</gene>
<proteinExistence type="predicted"/>
<sequence precursor="true">MKVVVALGLVFLSLAAHAKEQQVPPKLSSAVRGLSQLPAEPVAAESSFVQRSQSEPVQLPDVNEQEGADSLLPSLGSESQTQALMLGGLLAMGFLVRRRRED</sequence>
<protein>
    <submittedName>
        <fullName evidence="3">Uncharacterized protein</fullName>
    </submittedName>
</protein>
<reference evidence="3 4" key="1">
    <citation type="submission" date="2015-12" db="EMBL/GenBank/DDBJ databases">
        <title>Complete genome of Roseateles depolymerans KCTC 42856.</title>
        <authorList>
            <person name="Kim K.M."/>
        </authorList>
    </citation>
    <scope>NUCLEOTIDE SEQUENCE [LARGE SCALE GENOMIC DNA]</scope>
    <source>
        <strain evidence="3 4">KCTC 42856</strain>
    </source>
</reference>
<dbReference type="EMBL" id="CP013729">
    <property type="protein sequence ID" value="ALV05141.1"/>
    <property type="molecule type" value="Genomic_DNA"/>
</dbReference>
<dbReference type="AlphaFoldDB" id="A0A0U3DWK4"/>
<evidence type="ECO:0000313" key="4">
    <source>
        <dbReference type="Proteomes" id="UP000060699"/>
    </source>
</evidence>
<evidence type="ECO:0000256" key="2">
    <source>
        <dbReference type="SAM" id="SignalP"/>
    </source>
</evidence>
<feature type="compositionally biased region" description="Polar residues" evidence="1">
    <location>
        <begin position="47"/>
        <end position="56"/>
    </location>
</feature>
<accession>A0A0U3DWK4</accession>
<dbReference type="Proteomes" id="UP000060699">
    <property type="component" value="Chromosome"/>
</dbReference>
<name>A0A0U3DWK4_9BURK</name>
<feature type="region of interest" description="Disordered" evidence="1">
    <location>
        <begin position="45"/>
        <end position="74"/>
    </location>
</feature>
<dbReference type="KEGG" id="rdp:RD2015_644"/>